<proteinExistence type="predicted"/>
<protein>
    <submittedName>
        <fullName evidence="1">Uncharacterized protein</fullName>
    </submittedName>
</protein>
<organism evidence="1 2">
    <name type="scientific">Trichonephila clavipes</name>
    <name type="common">Golden silk orbweaver</name>
    <name type="synonym">Nephila clavipes</name>
    <dbReference type="NCBI Taxonomy" id="2585209"/>
    <lineage>
        <taxon>Eukaryota</taxon>
        <taxon>Metazoa</taxon>
        <taxon>Ecdysozoa</taxon>
        <taxon>Arthropoda</taxon>
        <taxon>Chelicerata</taxon>
        <taxon>Arachnida</taxon>
        <taxon>Araneae</taxon>
        <taxon>Araneomorphae</taxon>
        <taxon>Entelegynae</taxon>
        <taxon>Araneoidea</taxon>
        <taxon>Nephilidae</taxon>
        <taxon>Trichonephila</taxon>
    </lineage>
</organism>
<reference evidence="1" key="1">
    <citation type="submission" date="2020-08" db="EMBL/GenBank/DDBJ databases">
        <title>Multicomponent nature underlies the extraordinary mechanical properties of spider dragline silk.</title>
        <authorList>
            <person name="Kono N."/>
            <person name="Nakamura H."/>
            <person name="Mori M."/>
            <person name="Yoshida Y."/>
            <person name="Ohtoshi R."/>
            <person name="Malay A.D."/>
            <person name="Moran D.A.P."/>
            <person name="Tomita M."/>
            <person name="Numata K."/>
            <person name="Arakawa K."/>
        </authorList>
    </citation>
    <scope>NUCLEOTIDE SEQUENCE</scope>
</reference>
<accession>A0A8X6VQ34</accession>
<dbReference type="AlphaFoldDB" id="A0A8X6VQ34"/>
<comment type="caution">
    <text evidence="1">The sequence shown here is derived from an EMBL/GenBank/DDBJ whole genome shotgun (WGS) entry which is preliminary data.</text>
</comment>
<evidence type="ECO:0000313" key="2">
    <source>
        <dbReference type="Proteomes" id="UP000887159"/>
    </source>
</evidence>
<evidence type="ECO:0000313" key="1">
    <source>
        <dbReference type="EMBL" id="GFY17093.1"/>
    </source>
</evidence>
<sequence>MRVLVKAVTPKCLGGPPVDRDRLNAHPDRTMMKQFWLEEIDGSLIHWVNRGSLSFSVSRNGHRQSNVKIGALPEWLSQHLICPLYPSDS</sequence>
<dbReference type="Proteomes" id="UP000887159">
    <property type="component" value="Unassembled WGS sequence"/>
</dbReference>
<dbReference type="EMBL" id="BMAU01021343">
    <property type="protein sequence ID" value="GFY17093.1"/>
    <property type="molecule type" value="Genomic_DNA"/>
</dbReference>
<name>A0A8X6VQ34_TRICX</name>
<gene>
    <name evidence="1" type="ORF">TNCV_1088691</name>
</gene>
<keyword evidence="2" id="KW-1185">Reference proteome</keyword>